<evidence type="ECO:0000313" key="2">
    <source>
        <dbReference type="Proteomes" id="UP000285961"/>
    </source>
</evidence>
<accession>A0A419EX13</accession>
<evidence type="ECO:0000313" key="1">
    <source>
        <dbReference type="EMBL" id="RJP69181.1"/>
    </source>
</evidence>
<dbReference type="EMBL" id="QZKI01000085">
    <property type="protein sequence ID" value="RJP69181.1"/>
    <property type="molecule type" value="Genomic_DNA"/>
</dbReference>
<dbReference type="AlphaFoldDB" id="A0A419EX13"/>
<dbReference type="Proteomes" id="UP000285961">
    <property type="component" value="Unassembled WGS sequence"/>
</dbReference>
<name>A0A419EX13_9BACT</name>
<gene>
    <name evidence="1" type="ORF">C4532_11470</name>
</gene>
<organism evidence="1 2">
    <name type="scientific">Candidatus Abyssobacteria bacterium SURF_17</name>
    <dbReference type="NCBI Taxonomy" id="2093361"/>
    <lineage>
        <taxon>Bacteria</taxon>
        <taxon>Pseudomonadati</taxon>
        <taxon>Candidatus Hydrogenedentota</taxon>
        <taxon>Candidatus Abyssobacteria</taxon>
    </lineage>
</organism>
<proteinExistence type="predicted"/>
<sequence>MSLWDKLTGKKQVLSETELQAQAEAFFHELEQLIHTNPKAAMKMITKRPQQIEPVIDFAGPFHERFAHAVLRVAFLKESRKDPSRIERTYRDLPSVTVLADEQIDTFGALLDSAGTARSDVIFMQFIKDWPRDALAAIEALYVLATDPSALFIIHAGPNNLFIRGEYLISVGNSMSRDMKIEKAPDELFYIAEAQPGVNYDDYVVTPYGYALCKFYRESH</sequence>
<protein>
    <submittedName>
        <fullName evidence="1">Uncharacterized protein</fullName>
    </submittedName>
</protein>
<comment type="caution">
    <text evidence="1">The sequence shown here is derived from an EMBL/GenBank/DDBJ whole genome shotgun (WGS) entry which is preliminary data.</text>
</comment>
<reference evidence="1 2" key="1">
    <citation type="journal article" date="2017" name="ISME J.">
        <title>Energy and carbon metabolisms in a deep terrestrial subsurface fluid microbial community.</title>
        <authorList>
            <person name="Momper L."/>
            <person name="Jungbluth S.P."/>
            <person name="Lee M.D."/>
            <person name="Amend J.P."/>
        </authorList>
    </citation>
    <scope>NUCLEOTIDE SEQUENCE [LARGE SCALE GENOMIC DNA]</scope>
    <source>
        <strain evidence="1">SURF_17</strain>
    </source>
</reference>